<evidence type="ECO:0000256" key="1">
    <source>
        <dbReference type="SAM" id="SignalP"/>
    </source>
</evidence>
<reference evidence="2" key="1">
    <citation type="submission" date="2023-06" db="EMBL/GenBank/DDBJ databases">
        <title>Genome-scale phylogeny and comparative genomics of the fungal order Sordariales.</title>
        <authorList>
            <consortium name="Lawrence Berkeley National Laboratory"/>
            <person name="Hensen N."/>
            <person name="Bonometti L."/>
            <person name="Westerberg I."/>
            <person name="Brannstrom I.O."/>
            <person name="Guillou S."/>
            <person name="Cros-Aarteil S."/>
            <person name="Calhoun S."/>
            <person name="Haridas S."/>
            <person name="Kuo A."/>
            <person name="Mondo S."/>
            <person name="Pangilinan J."/>
            <person name="Riley R."/>
            <person name="Labutti K."/>
            <person name="Andreopoulos B."/>
            <person name="Lipzen A."/>
            <person name="Chen C."/>
            <person name="Yanf M."/>
            <person name="Daum C."/>
            <person name="Ng V."/>
            <person name="Clum A."/>
            <person name="Steindorff A."/>
            <person name="Ohm R."/>
            <person name="Martin F."/>
            <person name="Silar P."/>
            <person name="Natvig D."/>
            <person name="Lalanne C."/>
            <person name="Gautier V."/>
            <person name="Ament-Velasquez S.L."/>
            <person name="Kruys A."/>
            <person name="Hutchinson M.I."/>
            <person name="Powell A.J."/>
            <person name="Barry K."/>
            <person name="Miller A.N."/>
            <person name="Grigoriev I.V."/>
            <person name="Debuchy R."/>
            <person name="Gladieux P."/>
            <person name="Thoren M.H."/>
            <person name="Johannesson H."/>
        </authorList>
    </citation>
    <scope>NUCLEOTIDE SEQUENCE</scope>
    <source>
        <strain evidence="2">SMH2532-1</strain>
    </source>
</reference>
<evidence type="ECO:0008006" key="4">
    <source>
        <dbReference type="Google" id="ProtNLM"/>
    </source>
</evidence>
<dbReference type="Proteomes" id="UP001174936">
    <property type="component" value="Unassembled WGS sequence"/>
</dbReference>
<evidence type="ECO:0000313" key="2">
    <source>
        <dbReference type="EMBL" id="KAK0655852.1"/>
    </source>
</evidence>
<sequence length="163" mass="17911">MRSQHAWPLVIVLIAMQCARREHAREKEGLRRSRPRMHSQQGLCGLSTVVPLEKTGWMEERCLLVHEPLQGRRARGTGGQVGGWAFVGFSFEARCLGPCSRALVTAWDLAGRREATSLKKIGGSREGSVGVRHQLRSASQVVCGRRLGGCVASLHTDWGSKVV</sequence>
<gene>
    <name evidence="2" type="ORF">B0T16DRAFT_20268</name>
</gene>
<name>A0AA40CZ43_9PEZI</name>
<accession>A0AA40CZ43</accession>
<keyword evidence="3" id="KW-1185">Reference proteome</keyword>
<protein>
    <recommendedName>
        <fullName evidence="4">Secreted protein</fullName>
    </recommendedName>
</protein>
<keyword evidence="1" id="KW-0732">Signal</keyword>
<organism evidence="2 3">
    <name type="scientific">Cercophora newfieldiana</name>
    <dbReference type="NCBI Taxonomy" id="92897"/>
    <lineage>
        <taxon>Eukaryota</taxon>
        <taxon>Fungi</taxon>
        <taxon>Dikarya</taxon>
        <taxon>Ascomycota</taxon>
        <taxon>Pezizomycotina</taxon>
        <taxon>Sordariomycetes</taxon>
        <taxon>Sordariomycetidae</taxon>
        <taxon>Sordariales</taxon>
        <taxon>Lasiosphaeriaceae</taxon>
        <taxon>Cercophora</taxon>
    </lineage>
</organism>
<proteinExistence type="predicted"/>
<comment type="caution">
    <text evidence="2">The sequence shown here is derived from an EMBL/GenBank/DDBJ whole genome shotgun (WGS) entry which is preliminary data.</text>
</comment>
<feature type="signal peptide" evidence="1">
    <location>
        <begin position="1"/>
        <end position="24"/>
    </location>
</feature>
<feature type="chain" id="PRO_5041263191" description="Secreted protein" evidence="1">
    <location>
        <begin position="25"/>
        <end position="163"/>
    </location>
</feature>
<dbReference type="AlphaFoldDB" id="A0AA40CZ43"/>
<dbReference type="EMBL" id="JAULSV010000001">
    <property type="protein sequence ID" value="KAK0655852.1"/>
    <property type="molecule type" value="Genomic_DNA"/>
</dbReference>
<evidence type="ECO:0000313" key="3">
    <source>
        <dbReference type="Proteomes" id="UP001174936"/>
    </source>
</evidence>